<sequence length="308" mass="35410">MSQKYLIRIAELERLLSEQAEALRQKDQQLSLVEETEAFLRSALARAEEKIEEDEREIEHLRAQIEKLRRMLFGTRSEKLRREVEQAEALLKQREQESDRYSGREDDPLVPRQLRQSRHRRPLPAHLPREIYRLEPEESCCPECGGELDYLGEVSAEQLELVSSALKVIRTERVKKACTKCDCIVEAPAPSRPIERGIAGPGLLARVLTGKYCEHLPLYRQSEIFARQGVELSRALLSNWVDACCQLMTPLNDALYSYVMNTRKVHTDDTPVKVLAPGRKKAKTGYIWTYVRDDRNAASPEPPAVWFA</sequence>
<dbReference type="InterPro" id="IPR052344">
    <property type="entry name" value="Transposase-related"/>
</dbReference>
<dbReference type="NCBIfam" id="NF033517">
    <property type="entry name" value="transpos_IS66"/>
    <property type="match status" value="1"/>
</dbReference>
<name>A0A9P1K235_ECOLX</name>
<feature type="domain" description="Transposase TnpC homeodomain" evidence="4">
    <location>
        <begin position="60"/>
        <end position="130"/>
    </location>
</feature>
<dbReference type="AlphaFoldDB" id="A0A9P1K235"/>
<gene>
    <name evidence="5" type="ORF">HUS41_pII0070</name>
</gene>
<protein>
    <submittedName>
        <fullName evidence="5">Transposase IS66 family</fullName>
    </submittedName>
</protein>
<feature type="domain" description="Transposase IS66 central" evidence="2">
    <location>
        <begin position="196"/>
        <end position="307"/>
    </location>
</feature>
<dbReference type="Pfam" id="PF13007">
    <property type="entry name" value="LZ_Tnp_IS66"/>
    <property type="match status" value="1"/>
</dbReference>
<evidence type="ECO:0000313" key="5">
    <source>
        <dbReference type="EMBL" id="CCE21220.1"/>
    </source>
</evidence>
<organism evidence="5">
    <name type="scientific">Escherichia coli</name>
    <dbReference type="NCBI Taxonomy" id="562"/>
    <lineage>
        <taxon>Bacteria</taxon>
        <taxon>Pseudomonadati</taxon>
        <taxon>Pseudomonadota</taxon>
        <taxon>Gammaproteobacteria</taxon>
        <taxon>Enterobacterales</taxon>
        <taxon>Enterobacteriaceae</taxon>
        <taxon>Escherichia</taxon>
    </lineage>
</organism>
<dbReference type="InterPro" id="IPR024463">
    <property type="entry name" value="Transposase_TnpC_homeodom"/>
</dbReference>
<evidence type="ECO:0000259" key="2">
    <source>
        <dbReference type="Pfam" id="PF03050"/>
    </source>
</evidence>
<accession>A0A9P1K235</accession>
<keyword evidence="1" id="KW-0175">Coiled coil</keyword>
<dbReference type="InterPro" id="IPR024474">
    <property type="entry name" value="Znf_dom_IS66"/>
</dbReference>
<dbReference type="PANTHER" id="PTHR33678:SF1">
    <property type="entry name" value="BLL1576 PROTEIN"/>
    <property type="match status" value="1"/>
</dbReference>
<evidence type="ECO:0000259" key="3">
    <source>
        <dbReference type="Pfam" id="PF13005"/>
    </source>
</evidence>
<dbReference type="Pfam" id="PF03050">
    <property type="entry name" value="DDE_Tnp_IS66"/>
    <property type="match status" value="1"/>
</dbReference>
<dbReference type="PANTHER" id="PTHR33678">
    <property type="entry name" value="BLL1576 PROTEIN"/>
    <property type="match status" value="1"/>
</dbReference>
<reference evidence="5" key="1">
    <citation type="submission" date="2011-10" db="EMBL/GenBank/DDBJ databases">
        <authorList>
            <person name="Kuenne C."/>
        </authorList>
    </citation>
    <scope>NUCLEOTIDE SEQUENCE</scope>
    <source>
        <strain evidence="5">HUSEC41</strain>
        <plasmid evidence="5">pHUSEC41-2</plasmid>
    </source>
</reference>
<feature type="domain" description="Transposase IS66 zinc-finger binding" evidence="3">
    <location>
        <begin position="138"/>
        <end position="182"/>
    </location>
</feature>
<reference evidence="5" key="2">
    <citation type="journal article" date="2012" name="J. Bacteriol.">
        <title>Complete Sequences of Plasmids from the Hemolytic-Uremic Syndrome-Associated Escherichia coli Strain HUSEC41.</title>
        <authorList>
            <person name="Kunne C."/>
            <person name="Billion A."/>
            <person name="Mshana S.E."/>
            <person name="Schmiedel J."/>
            <person name="Domann E."/>
            <person name="Hossain H."/>
            <person name="Hain T."/>
            <person name="Imirzalioglu C."/>
            <person name="Chakraborty T."/>
        </authorList>
    </citation>
    <scope>NUCLEOTIDE SEQUENCE</scope>
    <source>
        <strain evidence="5">HUSEC41</strain>
    </source>
</reference>
<dbReference type="InterPro" id="IPR004291">
    <property type="entry name" value="Transposase_IS66_central"/>
</dbReference>
<evidence type="ECO:0000256" key="1">
    <source>
        <dbReference type="SAM" id="Coils"/>
    </source>
</evidence>
<keyword evidence="5" id="KW-0614">Plasmid</keyword>
<dbReference type="Pfam" id="PF13005">
    <property type="entry name" value="zf-IS66"/>
    <property type="match status" value="1"/>
</dbReference>
<dbReference type="EMBL" id="HE603111">
    <property type="protein sequence ID" value="CCE21220.1"/>
    <property type="molecule type" value="Genomic_DNA"/>
</dbReference>
<feature type="coiled-coil region" evidence="1">
    <location>
        <begin position="9"/>
        <end position="104"/>
    </location>
</feature>
<evidence type="ECO:0000259" key="4">
    <source>
        <dbReference type="Pfam" id="PF13007"/>
    </source>
</evidence>
<geneLocation type="plasmid" evidence="5">
    <name>pHUSEC41-2</name>
</geneLocation>
<proteinExistence type="predicted"/>